<organism evidence="1 2">
    <name type="scientific">Pegethrix bostrychoides GSE-TBD4-15B</name>
    <dbReference type="NCBI Taxonomy" id="2839662"/>
    <lineage>
        <taxon>Bacteria</taxon>
        <taxon>Bacillati</taxon>
        <taxon>Cyanobacteriota</taxon>
        <taxon>Cyanophyceae</taxon>
        <taxon>Oculatellales</taxon>
        <taxon>Oculatellaceae</taxon>
        <taxon>Pegethrix</taxon>
    </lineage>
</organism>
<sequence length="165" mass="18843">MDQQPQSSDYTSLYGNSPATCSIFTADFNQDGQRDYAVLLINQTTNYSQFRLLLNRGTAFETVRLTDYEKPPEPIKGLVYTAMFLKPTGELGAAARRYFPIKADELEWRQFVSSPTVELWNPPIVTPTAFPEQLRPEYFRFDQLGSSSALFYFINGKLRTINVSD</sequence>
<evidence type="ECO:0000313" key="2">
    <source>
        <dbReference type="Proteomes" id="UP000707356"/>
    </source>
</evidence>
<protein>
    <recommendedName>
        <fullName evidence="3">VCBS repeat-containing protein</fullName>
    </recommendedName>
</protein>
<dbReference type="EMBL" id="JAHHHV010000067">
    <property type="protein sequence ID" value="MBW4466304.1"/>
    <property type="molecule type" value="Genomic_DNA"/>
</dbReference>
<proteinExistence type="predicted"/>
<evidence type="ECO:0000313" key="1">
    <source>
        <dbReference type="EMBL" id="MBW4466304.1"/>
    </source>
</evidence>
<gene>
    <name evidence="1" type="ORF">KME07_12840</name>
</gene>
<comment type="caution">
    <text evidence="1">The sequence shown here is derived from an EMBL/GenBank/DDBJ whole genome shotgun (WGS) entry which is preliminary data.</text>
</comment>
<accession>A0A951U512</accession>
<dbReference type="AlphaFoldDB" id="A0A951U512"/>
<name>A0A951U512_9CYAN</name>
<dbReference type="Proteomes" id="UP000707356">
    <property type="component" value="Unassembled WGS sequence"/>
</dbReference>
<reference evidence="1" key="1">
    <citation type="submission" date="2021-05" db="EMBL/GenBank/DDBJ databases">
        <authorList>
            <person name="Pietrasiak N."/>
            <person name="Ward R."/>
            <person name="Stajich J.E."/>
            <person name="Kurbessoian T."/>
        </authorList>
    </citation>
    <scope>NUCLEOTIDE SEQUENCE</scope>
    <source>
        <strain evidence="1">GSE-TBD4-15B</strain>
    </source>
</reference>
<evidence type="ECO:0008006" key="3">
    <source>
        <dbReference type="Google" id="ProtNLM"/>
    </source>
</evidence>
<reference evidence="1" key="2">
    <citation type="journal article" date="2022" name="Microbiol. Resour. Announc.">
        <title>Metagenome Sequencing to Explore Phylogenomics of Terrestrial Cyanobacteria.</title>
        <authorList>
            <person name="Ward R.D."/>
            <person name="Stajich J.E."/>
            <person name="Johansen J.R."/>
            <person name="Huntemann M."/>
            <person name="Clum A."/>
            <person name="Foster B."/>
            <person name="Foster B."/>
            <person name="Roux S."/>
            <person name="Palaniappan K."/>
            <person name="Varghese N."/>
            <person name="Mukherjee S."/>
            <person name="Reddy T.B.K."/>
            <person name="Daum C."/>
            <person name="Copeland A."/>
            <person name="Chen I.A."/>
            <person name="Ivanova N.N."/>
            <person name="Kyrpides N.C."/>
            <person name="Shapiro N."/>
            <person name="Eloe-Fadrosh E.A."/>
            <person name="Pietrasiak N."/>
        </authorList>
    </citation>
    <scope>NUCLEOTIDE SEQUENCE</scope>
    <source>
        <strain evidence="1">GSE-TBD4-15B</strain>
    </source>
</reference>